<dbReference type="AlphaFoldDB" id="A0A2T5K8Y3"/>
<feature type="region of interest" description="Disordered" evidence="1">
    <location>
        <begin position="65"/>
        <end position="93"/>
    </location>
</feature>
<dbReference type="EMBL" id="QAOT01000006">
    <property type="protein sequence ID" value="PTR18874.1"/>
    <property type="molecule type" value="Genomic_DNA"/>
</dbReference>
<feature type="compositionally biased region" description="Low complexity" evidence="1">
    <location>
        <begin position="152"/>
        <end position="195"/>
    </location>
</feature>
<proteinExistence type="predicted"/>
<name>A0A2T5K8Y3_9RHOB</name>
<protein>
    <submittedName>
        <fullName evidence="2">Uncharacterized protein</fullName>
    </submittedName>
</protein>
<comment type="caution">
    <text evidence="2">The sequence shown here is derived from an EMBL/GenBank/DDBJ whole genome shotgun (WGS) entry which is preliminary data.</text>
</comment>
<evidence type="ECO:0000256" key="1">
    <source>
        <dbReference type="SAM" id="MobiDB-lite"/>
    </source>
</evidence>
<keyword evidence="3" id="KW-1185">Reference proteome</keyword>
<sequence>MSFFERVSLVKAAVPAGLDIGKAAAVPSGRNPVFAIIFRRLAKEGRAGGRRLRLVRNPTIPRQWRIPGARGQEGRRSANGGEAGGCAPPDPAGYLSQNERRAWRGPTAGARGAGPDGGSRGARASVLGGGWRVRRGPSRARGDGRRARPGKARAAAVQAAGAPRVFNSSTTASSGRSMRSMASSSRNSRSMRVSGPSITATCPCPERFAIWRA</sequence>
<evidence type="ECO:0000313" key="3">
    <source>
        <dbReference type="Proteomes" id="UP000244060"/>
    </source>
</evidence>
<dbReference type="Proteomes" id="UP000244060">
    <property type="component" value="Unassembled WGS sequence"/>
</dbReference>
<evidence type="ECO:0000313" key="2">
    <source>
        <dbReference type="EMBL" id="PTR18874.1"/>
    </source>
</evidence>
<feature type="region of interest" description="Disordered" evidence="1">
    <location>
        <begin position="105"/>
        <end position="198"/>
    </location>
</feature>
<reference evidence="2 3" key="1">
    <citation type="submission" date="2018-04" db="EMBL/GenBank/DDBJ databases">
        <title>Genomic Encyclopedia of Type Strains, Phase III (KMG-III): the genomes of soil and plant-associated and newly described type strains.</title>
        <authorList>
            <person name="Whitman W."/>
        </authorList>
    </citation>
    <scope>NUCLEOTIDE SEQUENCE [LARGE SCALE GENOMIC DNA]</scope>
    <source>
        <strain evidence="2 3">KA25</strain>
    </source>
</reference>
<organism evidence="2 3">
    <name type="scientific">Cereibacter azotoformans</name>
    <dbReference type="NCBI Taxonomy" id="43057"/>
    <lineage>
        <taxon>Bacteria</taxon>
        <taxon>Pseudomonadati</taxon>
        <taxon>Pseudomonadota</taxon>
        <taxon>Alphaproteobacteria</taxon>
        <taxon>Rhodobacterales</taxon>
        <taxon>Paracoccaceae</taxon>
        <taxon>Cereibacter</taxon>
    </lineage>
</organism>
<accession>A0A2T5K8Y3</accession>
<gene>
    <name evidence="2" type="ORF">C8J28_10622</name>
</gene>
<feature type="compositionally biased region" description="Gly residues" evidence="1">
    <location>
        <begin position="111"/>
        <end position="120"/>
    </location>
</feature>